<dbReference type="SMART" id="SM00278">
    <property type="entry name" value="HhH1"/>
    <property type="match status" value="2"/>
</dbReference>
<accession>A0A1C7WS24</accession>
<dbReference type="EMBL" id="LLKQ01000001">
    <property type="protein sequence ID" value="OCL95577.1"/>
    <property type="molecule type" value="Genomic_DNA"/>
</dbReference>
<dbReference type="Pfam" id="PF12836">
    <property type="entry name" value="HHH_3"/>
    <property type="match status" value="1"/>
</dbReference>
<sequence>MRKIVVLIMLFGALFLGAIDLQTASKSELMSIKGIGDKKADSIIEYRKSNTISKPDDLRNIKGFGDSIINNIKNYMENNNKNLDSIKIK</sequence>
<dbReference type="Proteomes" id="UP000092987">
    <property type="component" value="Unassembled WGS sequence"/>
</dbReference>
<dbReference type="InterPro" id="IPR051675">
    <property type="entry name" value="Endo/Exo/Phosphatase_dom_1"/>
</dbReference>
<name>A0A1C7WS24_9BACT</name>
<protein>
    <submittedName>
        <fullName evidence="2">Helix-hairpin-helix motif protein</fullName>
    </submittedName>
</protein>
<comment type="caution">
    <text evidence="2">The sequence shown here is derived from an EMBL/GenBank/DDBJ whole genome shotgun (WGS) entry which is preliminary data.</text>
</comment>
<dbReference type="InterPro" id="IPR003583">
    <property type="entry name" value="Hlx-hairpin-Hlx_DNA-bd_motif"/>
</dbReference>
<dbReference type="PANTHER" id="PTHR21180:SF32">
    <property type="entry name" value="ENDONUCLEASE_EXONUCLEASE_PHOSPHATASE FAMILY DOMAIN-CONTAINING PROTEIN 1"/>
    <property type="match status" value="1"/>
</dbReference>
<reference evidence="2 3" key="1">
    <citation type="submission" date="2015-10" db="EMBL/GenBank/DDBJ databases">
        <authorList>
            <person name="Rovetto F.F."/>
            <person name="Cocolin L.L."/>
            <person name="Illeghems K.K."/>
            <person name="Van Nieuwerbuegh F.F."/>
            <person name="Houf K.K."/>
        </authorList>
    </citation>
    <scope>NUCLEOTIDE SEQUENCE [LARGE SCALE GENOMIC DNA]</scope>
    <source>
        <strain evidence="2 3">LMG 24486</strain>
    </source>
</reference>
<proteinExistence type="predicted"/>
<feature type="domain" description="Helix-hairpin-helix DNA-binding motif class 1" evidence="1">
    <location>
        <begin position="27"/>
        <end position="46"/>
    </location>
</feature>
<evidence type="ECO:0000313" key="3">
    <source>
        <dbReference type="Proteomes" id="UP000092987"/>
    </source>
</evidence>
<gene>
    <name evidence="2" type="ORF">AA347_01049</name>
</gene>
<organism evidence="2 3">
    <name type="scientific">Aliarcobacter thereius LMG 24486</name>
    <dbReference type="NCBI Taxonomy" id="1032240"/>
    <lineage>
        <taxon>Bacteria</taxon>
        <taxon>Pseudomonadati</taxon>
        <taxon>Campylobacterota</taxon>
        <taxon>Epsilonproteobacteria</taxon>
        <taxon>Campylobacterales</taxon>
        <taxon>Arcobacteraceae</taxon>
        <taxon>Aliarcobacter</taxon>
    </lineage>
</organism>
<evidence type="ECO:0000313" key="2">
    <source>
        <dbReference type="EMBL" id="OCL95577.1"/>
    </source>
</evidence>
<dbReference type="PANTHER" id="PTHR21180">
    <property type="entry name" value="ENDONUCLEASE/EXONUCLEASE/PHOSPHATASE FAMILY DOMAIN-CONTAINING PROTEIN 1"/>
    <property type="match status" value="1"/>
</dbReference>
<dbReference type="RefSeq" id="WP_066390186.1">
    <property type="nucleotide sequence ID" value="NZ_CP035926.1"/>
</dbReference>
<dbReference type="SUPFAM" id="SSF47781">
    <property type="entry name" value="RuvA domain 2-like"/>
    <property type="match status" value="1"/>
</dbReference>
<evidence type="ECO:0000259" key="1">
    <source>
        <dbReference type="SMART" id="SM00278"/>
    </source>
</evidence>
<dbReference type="InterPro" id="IPR010994">
    <property type="entry name" value="RuvA_2-like"/>
</dbReference>
<feature type="domain" description="Helix-hairpin-helix DNA-binding motif class 1" evidence="1">
    <location>
        <begin position="56"/>
        <end position="75"/>
    </location>
</feature>
<dbReference type="Gene3D" id="1.10.150.320">
    <property type="entry name" value="Photosystem II 12 kDa extrinsic protein"/>
    <property type="match status" value="1"/>
</dbReference>
<keyword evidence="3" id="KW-1185">Reference proteome</keyword>